<dbReference type="EMBL" id="KK121844">
    <property type="protein sequence ID" value="KFM81376.1"/>
    <property type="molecule type" value="Genomic_DNA"/>
</dbReference>
<gene>
    <name evidence="1" type="ORF">X975_13270</name>
</gene>
<dbReference type="AlphaFoldDB" id="A0A087UVI7"/>
<protein>
    <submittedName>
        <fullName evidence="1">Uncharacterized protein</fullName>
    </submittedName>
</protein>
<keyword evidence="2" id="KW-1185">Reference proteome</keyword>
<reference evidence="1 2" key="1">
    <citation type="submission" date="2013-11" db="EMBL/GenBank/DDBJ databases">
        <title>Genome sequencing of Stegodyphus mimosarum.</title>
        <authorList>
            <person name="Bechsgaard J."/>
        </authorList>
    </citation>
    <scope>NUCLEOTIDE SEQUENCE [LARGE SCALE GENOMIC DNA]</scope>
</reference>
<feature type="non-terminal residue" evidence="1">
    <location>
        <position position="55"/>
    </location>
</feature>
<sequence>QLEIQSETFESSTLSEVRSKSADWVKATSEEAALFLSKFAARSQGEPLSHFSKHA</sequence>
<evidence type="ECO:0000313" key="1">
    <source>
        <dbReference type="EMBL" id="KFM81376.1"/>
    </source>
</evidence>
<name>A0A087UVI7_STEMI</name>
<dbReference type="Proteomes" id="UP000054359">
    <property type="component" value="Unassembled WGS sequence"/>
</dbReference>
<feature type="non-terminal residue" evidence="1">
    <location>
        <position position="1"/>
    </location>
</feature>
<organism evidence="1 2">
    <name type="scientific">Stegodyphus mimosarum</name>
    <name type="common">African social velvet spider</name>
    <dbReference type="NCBI Taxonomy" id="407821"/>
    <lineage>
        <taxon>Eukaryota</taxon>
        <taxon>Metazoa</taxon>
        <taxon>Ecdysozoa</taxon>
        <taxon>Arthropoda</taxon>
        <taxon>Chelicerata</taxon>
        <taxon>Arachnida</taxon>
        <taxon>Araneae</taxon>
        <taxon>Araneomorphae</taxon>
        <taxon>Entelegynae</taxon>
        <taxon>Eresoidea</taxon>
        <taxon>Eresidae</taxon>
        <taxon>Stegodyphus</taxon>
    </lineage>
</organism>
<proteinExistence type="predicted"/>
<accession>A0A087UVI7</accession>
<evidence type="ECO:0000313" key="2">
    <source>
        <dbReference type="Proteomes" id="UP000054359"/>
    </source>
</evidence>